<dbReference type="GO" id="GO:0015648">
    <property type="term" value="F:lipid-linked peptidoglycan transporter activity"/>
    <property type="evidence" value="ECO:0007669"/>
    <property type="project" value="TreeGrafter"/>
</dbReference>
<dbReference type="EMBL" id="CP137080">
    <property type="protein sequence ID" value="WOQ69663.1"/>
    <property type="molecule type" value="Genomic_DNA"/>
</dbReference>
<feature type="transmembrane region" description="Helical" evidence="8">
    <location>
        <begin position="53"/>
        <end position="76"/>
    </location>
</feature>
<evidence type="ECO:0000313" key="10">
    <source>
        <dbReference type="Proteomes" id="UP001329313"/>
    </source>
</evidence>
<keyword evidence="3 8" id="KW-0812">Transmembrane</keyword>
<keyword evidence="7 8" id="KW-0472">Membrane</keyword>
<evidence type="ECO:0000256" key="2">
    <source>
        <dbReference type="ARBA" id="ARBA00022475"/>
    </source>
</evidence>
<keyword evidence="5" id="KW-0573">Peptidoglycan synthesis</keyword>
<feature type="transmembrane region" description="Helical" evidence="8">
    <location>
        <begin position="320"/>
        <end position="343"/>
    </location>
</feature>
<evidence type="ECO:0000256" key="1">
    <source>
        <dbReference type="ARBA" id="ARBA00004651"/>
    </source>
</evidence>
<feature type="transmembrane region" description="Helical" evidence="8">
    <location>
        <begin position="122"/>
        <end position="145"/>
    </location>
</feature>
<name>A0AAU0MGG5_9MICO</name>
<feature type="transmembrane region" description="Helical" evidence="8">
    <location>
        <begin position="157"/>
        <end position="182"/>
    </location>
</feature>
<feature type="transmembrane region" description="Helical" evidence="8">
    <location>
        <begin position="278"/>
        <end position="299"/>
    </location>
</feature>
<feature type="transmembrane region" description="Helical" evidence="8">
    <location>
        <begin position="27"/>
        <end position="47"/>
    </location>
</feature>
<feature type="transmembrane region" description="Helical" evidence="8">
    <location>
        <begin position="389"/>
        <end position="411"/>
    </location>
</feature>
<dbReference type="PANTHER" id="PTHR47019">
    <property type="entry name" value="LIPID II FLIPPASE MURJ"/>
    <property type="match status" value="1"/>
</dbReference>
<dbReference type="KEGG" id="mliy:RYJ27_13430"/>
<keyword evidence="6 8" id="KW-1133">Transmembrane helix</keyword>
<dbReference type="AlphaFoldDB" id="A0AAU0MGG5"/>
<dbReference type="Proteomes" id="UP001329313">
    <property type="component" value="Chromosome"/>
</dbReference>
<gene>
    <name evidence="9" type="primary">murJ</name>
    <name evidence="9" type="ORF">RYJ27_13430</name>
</gene>
<evidence type="ECO:0000256" key="4">
    <source>
        <dbReference type="ARBA" id="ARBA00022960"/>
    </source>
</evidence>
<dbReference type="NCBIfam" id="TIGR01695">
    <property type="entry name" value="murJ_mviN"/>
    <property type="match status" value="1"/>
</dbReference>
<feature type="transmembrane region" description="Helical" evidence="8">
    <location>
        <begin position="88"/>
        <end position="110"/>
    </location>
</feature>
<keyword evidence="4" id="KW-0133">Cell shape</keyword>
<dbReference type="Pfam" id="PF03023">
    <property type="entry name" value="MurJ"/>
    <property type="match status" value="1"/>
</dbReference>
<accession>A0AAU0MGG5</accession>
<evidence type="ECO:0000313" key="9">
    <source>
        <dbReference type="EMBL" id="WOQ69663.1"/>
    </source>
</evidence>
<evidence type="ECO:0000256" key="3">
    <source>
        <dbReference type="ARBA" id="ARBA00022692"/>
    </source>
</evidence>
<dbReference type="GO" id="GO:0008360">
    <property type="term" value="P:regulation of cell shape"/>
    <property type="evidence" value="ECO:0007669"/>
    <property type="project" value="UniProtKB-KW"/>
</dbReference>
<feature type="transmembrane region" description="Helical" evidence="8">
    <location>
        <begin position="355"/>
        <end position="377"/>
    </location>
</feature>
<feature type="transmembrane region" description="Helical" evidence="8">
    <location>
        <begin position="194"/>
        <end position="217"/>
    </location>
</feature>
<reference evidence="9 10" key="1">
    <citation type="submission" date="2023-10" db="EMBL/GenBank/DDBJ databases">
        <title>Y20.</title>
        <authorList>
            <person name="Zhang G."/>
            <person name="Ding Y."/>
        </authorList>
    </citation>
    <scope>NUCLEOTIDE SEQUENCE [LARGE SCALE GENOMIC DNA]</scope>
    <source>
        <strain evidence="9 10">Y20</strain>
    </source>
</reference>
<dbReference type="InterPro" id="IPR051050">
    <property type="entry name" value="Lipid_II_flippase_MurJ/MviN"/>
</dbReference>
<evidence type="ECO:0000256" key="6">
    <source>
        <dbReference type="ARBA" id="ARBA00022989"/>
    </source>
</evidence>
<dbReference type="GO" id="GO:0009252">
    <property type="term" value="P:peptidoglycan biosynthetic process"/>
    <property type="evidence" value="ECO:0007669"/>
    <property type="project" value="UniProtKB-KW"/>
</dbReference>
<feature type="transmembrane region" description="Helical" evidence="8">
    <location>
        <begin position="490"/>
        <end position="513"/>
    </location>
</feature>
<dbReference type="PRINTS" id="PR01806">
    <property type="entry name" value="VIRFACTRMVIN"/>
</dbReference>
<evidence type="ECO:0000256" key="8">
    <source>
        <dbReference type="SAM" id="Phobius"/>
    </source>
</evidence>
<sequence length="530" mass="55368">MASLGRASAVLAAGTLISRVTGLVRSVVLVLALGSVASGAADAFAIANQLPNNIYAIISTGILTGVIVPQIVRAAAHADGGGAFVSKLLTLGTVVLVVTTGLATLAAPWLVQLFATFAGAQYALTVAFAYWCLPQLFFYGLYALVGETLNARRVFGPYTWAPIVNNVVSIAGFGIFIALFGPHRSDVLDWSADMITVLAGTATLGIAAQALLLVAFWRRAGLRVRPDFAWRGMGLRHMGTLAWWTFLMVIVGQIAGLVQTRIASQASEIAPSIATMNYAWFIFILPYSVIAVSIGTPYFTQLSEHAAAGRHDEVRTDLAASIRSVCFFMVGALAAVAAASVTVSRIFSESAPDAAEFALVLGAYLVGLVPLSILYIVQRTFYAYGDTVRPFVFTLVQAVLVVVTAVAASAVLPIERLAAGIALGQSLAGLVQLALAIWLLRRKLGRLELTATLGSLARFFAAGLPAGAAGWGLFLAFGGVGGWAAASVPLAVVGTIVIGAVVAAVYVAVLAAFRAPELAVLGSVVRRFRR</sequence>
<dbReference type="PANTHER" id="PTHR47019:SF1">
    <property type="entry name" value="LIPID II FLIPPASE MURJ"/>
    <property type="match status" value="1"/>
</dbReference>
<dbReference type="InterPro" id="IPR004268">
    <property type="entry name" value="MurJ"/>
</dbReference>
<feature type="transmembrane region" description="Helical" evidence="8">
    <location>
        <begin position="238"/>
        <end position="258"/>
    </location>
</feature>
<evidence type="ECO:0000256" key="5">
    <source>
        <dbReference type="ARBA" id="ARBA00022984"/>
    </source>
</evidence>
<feature type="transmembrane region" description="Helical" evidence="8">
    <location>
        <begin position="417"/>
        <end position="440"/>
    </location>
</feature>
<feature type="transmembrane region" description="Helical" evidence="8">
    <location>
        <begin position="460"/>
        <end position="484"/>
    </location>
</feature>
<dbReference type="RefSeq" id="WP_330170757.1">
    <property type="nucleotide sequence ID" value="NZ_CP137080.1"/>
</dbReference>
<comment type="subcellular location">
    <subcellularLocation>
        <location evidence="1">Cell membrane</location>
        <topology evidence="1">Multi-pass membrane protein</topology>
    </subcellularLocation>
</comment>
<organism evidence="9 10">
    <name type="scientific">Microbacterium limosum</name>
    <dbReference type="NCBI Taxonomy" id="3079935"/>
    <lineage>
        <taxon>Bacteria</taxon>
        <taxon>Bacillati</taxon>
        <taxon>Actinomycetota</taxon>
        <taxon>Actinomycetes</taxon>
        <taxon>Micrococcales</taxon>
        <taxon>Microbacteriaceae</taxon>
        <taxon>Microbacterium</taxon>
    </lineage>
</organism>
<keyword evidence="2" id="KW-1003">Cell membrane</keyword>
<dbReference type="GO" id="GO:0034204">
    <property type="term" value="P:lipid translocation"/>
    <property type="evidence" value="ECO:0007669"/>
    <property type="project" value="TreeGrafter"/>
</dbReference>
<evidence type="ECO:0000256" key="7">
    <source>
        <dbReference type="ARBA" id="ARBA00023136"/>
    </source>
</evidence>
<protein>
    <submittedName>
        <fullName evidence="9">Murein biosynthesis integral membrane protein MurJ</fullName>
    </submittedName>
</protein>
<keyword evidence="10" id="KW-1185">Reference proteome</keyword>
<dbReference type="GO" id="GO:0005886">
    <property type="term" value="C:plasma membrane"/>
    <property type="evidence" value="ECO:0007669"/>
    <property type="project" value="UniProtKB-SubCell"/>
</dbReference>
<proteinExistence type="predicted"/>